<dbReference type="SUPFAM" id="SSF55753">
    <property type="entry name" value="Actin depolymerizing proteins"/>
    <property type="match status" value="1"/>
</dbReference>
<feature type="domain" description="Gelsolin-like" evidence="1">
    <location>
        <begin position="14"/>
        <end position="56"/>
    </location>
</feature>
<gene>
    <name evidence="2" type="ORF">SARC_13500</name>
</gene>
<evidence type="ECO:0000259" key="1">
    <source>
        <dbReference type="Pfam" id="PF00626"/>
    </source>
</evidence>
<protein>
    <recommendedName>
        <fullName evidence="1">Gelsolin-like domain-containing protein</fullName>
    </recommendedName>
</protein>
<evidence type="ECO:0000313" key="2">
    <source>
        <dbReference type="EMBL" id="KNC73941.1"/>
    </source>
</evidence>
<dbReference type="OrthoDB" id="6375767at2759"/>
<dbReference type="RefSeq" id="XP_014147843.1">
    <property type="nucleotide sequence ID" value="XM_014292368.1"/>
</dbReference>
<feature type="non-terminal residue" evidence="2">
    <location>
        <position position="1"/>
    </location>
</feature>
<accession>A0A0L0FBR6</accession>
<dbReference type="InterPro" id="IPR029006">
    <property type="entry name" value="ADF-H/Gelsolin-like_dom_sf"/>
</dbReference>
<keyword evidence="3" id="KW-1185">Reference proteome</keyword>
<reference evidence="2 3" key="1">
    <citation type="submission" date="2011-02" db="EMBL/GenBank/DDBJ databases">
        <title>The Genome Sequence of Sphaeroforma arctica JP610.</title>
        <authorList>
            <consortium name="The Broad Institute Genome Sequencing Platform"/>
            <person name="Russ C."/>
            <person name="Cuomo C."/>
            <person name="Young S.K."/>
            <person name="Zeng Q."/>
            <person name="Gargeya S."/>
            <person name="Alvarado L."/>
            <person name="Berlin A."/>
            <person name="Chapman S.B."/>
            <person name="Chen Z."/>
            <person name="Freedman E."/>
            <person name="Gellesch M."/>
            <person name="Goldberg J."/>
            <person name="Griggs A."/>
            <person name="Gujja S."/>
            <person name="Heilman E."/>
            <person name="Heiman D."/>
            <person name="Howarth C."/>
            <person name="Mehta T."/>
            <person name="Neiman D."/>
            <person name="Pearson M."/>
            <person name="Roberts A."/>
            <person name="Saif S."/>
            <person name="Shea T."/>
            <person name="Shenoy N."/>
            <person name="Sisk P."/>
            <person name="Stolte C."/>
            <person name="Sykes S."/>
            <person name="White J."/>
            <person name="Yandava C."/>
            <person name="Burger G."/>
            <person name="Gray M.W."/>
            <person name="Holland P.W.H."/>
            <person name="King N."/>
            <person name="Lang F.B.F."/>
            <person name="Roger A.J."/>
            <person name="Ruiz-Trillo I."/>
            <person name="Haas B."/>
            <person name="Nusbaum C."/>
            <person name="Birren B."/>
        </authorList>
    </citation>
    <scope>NUCLEOTIDE SEQUENCE [LARGE SCALE GENOMIC DNA]</scope>
    <source>
        <strain evidence="2 3">JP610</strain>
    </source>
</reference>
<dbReference type="STRING" id="667725.A0A0L0FBR6"/>
<dbReference type="Gene3D" id="3.40.20.10">
    <property type="entry name" value="Severin"/>
    <property type="match status" value="1"/>
</dbReference>
<name>A0A0L0FBR6_9EUKA</name>
<dbReference type="Proteomes" id="UP000054560">
    <property type="component" value="Unassembled WGS sequence"/>
</dbReference>
<dbReference type="Pfam" id="PF00626">
    <property type="entry name" value="Gelsolin"/>
    <property type="match status" value="1"/>
</dbReference>
<dbReference type="EMBL" id="KQ244960">
    <property type="protein sequence ID" value="KNC73941.1"/>
    <property type="molecule type" value="Genomic_DNA"/>
</dbReference>
<evidence type="ECO:0000313" key="3">
    <source>
        <dbReference type="Proteomes" id="UP000054560"/>
    </source>
</evidence>
<dbReference type="InterPro" id="IPR007123">
    <property type="entry name" value="Gelsolin-like_dom"/>
</dbReference>
<dbReference type="GeneID" id="25914004"/>
<organism evidence="2 3">
    <name type="scientific">Sphaeroforma arctica JP610</name>
    <dbReference type="NCBI Taxonomy" id="667725"/>
    <lineage>
        <taxon>Eukaryota</taxon>
        <taxon>Ichthyosporea</taxon>
        <taxon>Ichthyophonida</taxon>
        <taxon>Sphaeroforma</taxon>
    </lineage>
</organism>
<sequence>GVEMWRVVDFKVQKQDEEEMGKFYDGDSYIVLNTFKADPDSEKFNFNVHFWLGANTTQ</sequence>
<proteinExistence type="predicted"/>
<dbReference type="AlphaFoldDB" id="A0A0L0FBR6"/>
<feature type="non-terminal residue" evidence="2">
    <location>
        <position position="58"/>
    </location>
</feature>